<reference evidence="2" key="2">
    <citation type="submission" date="2010-07" db="EMBL/GenBank/DDBJ databases">
        <authorList>
            <consortium name="The Broad Institute Genome Sequencing Platform"/>
            <consortium name="Broad Institute Genome Sequencing Center for Infectious Disease"/>
            <person name="Ma L.-J."/>
            <person name="Dead R."/>
            <person name="Young S."/>
            <person name="Zeng Q."/>
            <person name="Koehrsen M."/>
            <person name="Alvarado L."/>
            <person name="Berlin A."/>
            <person name="Chapman S.B."/>
            <person name="Chen Z."/>
            <person name="Freedman E."/>
            <person name="Gellesch M."/>
            <person name="Goldberg J."/>
            <person name="Griggs A."/>
            <person name="Gujja S."/>
            <person name="Heilman E.R."/>
            <person name="Heiman D."/>
            <person name="Hepburn T."/>
            <person name="Howarth C."/>
            <person name="Jen D."/>
            <person name="Larson L."/>
            <person name="Mehta T."/>
            <person name="Neiman D."/>
            <person name="Pearson M."/>
            <person name="Roberts A."/>
            <person name="Saif S."/>
            <person name="Shea T."/>
            <person name="Shenoy N."/>
            <person name="Sisk P."/>
            <person name="Stolte C."/>
            <person name="Sykes S."/>
            <person name="Walk T."/>
            <person name="White J."/>
            <person name="Yandava C."/>
            <person name="Haas B."/>
            <person name="Nusbaum C."/>
            <person name="Birren B."/>
        </authorList>
    </citation>
    <scope>NUCLEOTIDE SEQUENCE</scope>
    <source>
        <strain evidence="2">R3-111a-1</strain>
    </source>
</reference>
<feature type="region of interest" description="Disordered" evidence="1">
    <location>
        <begin position="310"/>
        <end position="329"/>
    </location>
</feature>
<dbReference type="VEuPathDB" id="FungiDB:GGTG_08767"/>
<feature type="compositionally biased region" description="Basic and acidic residues" evidence="1">
    <location>
        <begin position="57"/>
        <end position="72"/>
    </location>
</feature>
<dbReference type="EnsemblFungi" id="EJT74929">
    <property type="protein sequence ID" value="EJT74929"/>
    <property type="gene ID" value="GGTG_08767"/>
</dbReference>
<keyword evidence="4" id="KW-1185">Reference proteome</keyword>
<reference evidence="3" key="5">
    <citation type="submission" date="2018-04" db="UniProtKB">
        <authorList>
            <consortium name="EnsemblFungi"/>
        </authorList>
    </citation>
    <scope>IDENTIFICATION</scope>
    <source>
        <strain evidence="3">R3-111a-1</strain>
    </source>
</reference>
<dbReference type="HOGENOM" id="CLU_844799_0_0_1"/>
<evidence type="ECO:0000313" key="2">
    <source>
        <dbReference type="EMBL" id="EJT74929.1"/>
    </source>
</evidence>
<proteinExistence type="predicted"/>
<reference evidence="3" key="4">
    <citation type="journal article" date="2015" name="G3 (Bethesda)">
        <title>Genome sequences of three phytopathogenic species of the Magnaporthaceae family of fungi.</title>
        <authorList>
            <person name="Okagaki L.H."/>
            <person name="Nunes C.C."/>
            <person name="Sailsbery J."/>
            <person name="Clay B."/>
            <person name="Brown D."/>
            <person name="John T."/>
            <person name="Oh Y."/>
            <person name="Young N."/>
            <person name="Fitzgerald M."/>
            <person name="Haas B.J."/>
            <person name="Zeng Q."/>
            <person name="Young S."/>
            <person name="Adiconis X."/>
            <person name="Fan L."/>
            <person name="Levin J.Z."/>
            <person name="Mitchell T.K."/>
            <person name="Okubara P.A."/>
            <person name="Farman M.L."/>
            <person name="Kohn L.M."/>
            <person name="Birren B."/>
            <person name="Ma L.-J."/>
            <person name="Dean R.A."/>
        </authorList>
    </citation>
    <scope>NUCLEOTIDE SEQUENCE</scope>
    <source>
        <strain evidence="3">R3-111a-1</strain>
    </source>
</reference>
<gene>
    <name evidence="3" type="primary">20349225</name>
    <name evidence="2" type="ORF">GGTG_08767</name>
</gene>
<protein>
    <submittedName>
        <fullName evidence="2 3">Uncharacterized protein</fullName>
    </submittedName>
</protein>
<sequence>MGKGVDVKRFKNQEPLFLQTAALGKPVDAAGDEAMGGVCGRGAGWREPANGSAETRNGPREKDGCDEGGDDRGGGVKAGLARAGLSLGLVRWYGCQSGRRTVLLGGLCRGQSLDLDTAKEKSGLALPSWGRSEQALGRRQQHHPGMRHPTNSPPRKVPRRPSWVLGRVDERGRSVTPPAPDDPTVRWYGCQSGRRTVLLGGLCRGQSLDLDTAKEKSGLALPSWGRSEQALGRRQQHHPGMRHPTNSPPRKVPRRPSWVLGRVDERGRSVTPPAPDDPTVRPRQADNVAALCQCSPCLLLRLTLQGRTDPRRASAWGRAGLGQSEQVQM</sequence>
<reference evidence="2" key="3">
    <citation type="submission" date="2010-09" db="EMBL/GenBank/DDBJ databases">
        <title>Annotation of Gaeumannomyces graminis var. tritici R3-111a-1.</title>
        <authorList>
            <consortium name="The Broad Institute Genome Sequencing Platform"/>
            <person name="Ma L.-J."/>
            <person name="Dead R."/>
            <person name="Young S.K."/>
            <person name="Zeng Q."/>
            <person name="Gargeya S."/>
            <person name="Fitzgerald M."/>
            <person name="Haas B."/>
            <person name="Abouelleil A."/>
            <person name="Alvarado L."/>
            <person name="Arachchi H.M."/>
            <person name="Berlin A."/>
            <person name="Brown A."/>
            <person name="Chapman S.B."/>
            <person name="Chen Z."/>
            <person name="Dunbar C."/>
            <person name="Freedman E."/>
            <person name="Gearin G."/>
            <person name="Gellesch M."/>
            <person name="Goldberg J."/>
            <person name="Griggs A."/>
            <person name="Gujja S."/>
            <person name="Heiman D."/>
            <person name="Howarth C."/>
            <person name="Larson L."/>
            <person name="Lui A."/>
            <person name="MacDonald P.J.P."/>
            <person name="Mehta T."/>
            <person name="Montmayeur A."/>
            <person name="Murphy C."/>
            <person name="Neiman D."/>
            <person name="Pearson M."/>
            <person name="Priest M."/>
            <person name="Roberts A."/>
            <person name="Saif S."/>
            <person name="Shea T."/>
            <person name="Shenoy N."/>
            <person name="Sisk P."/>
            <person name="Stolte C."/>
            <person name="Sykes S."/>
            <person name="Yandava C."/>
            <person name="Wortman J."/>
            <person name="Nusbaum C."/>
            <person name="Birren B."/>
        </authorList>
    </citation>
    <scope>NUCLEOTIDE SEQUENCE</scope>
    <source>
        <strain evidence="2">R3-111a-1</strain>
    </source>
</reference>
<reference evidence="4" key="1">
    <citation type="submission" date="2010-07" db="EMBL/GenBank/DDBJ databases">
        <title>The genome sequence of Gaeumannomyces graminis var. tritici strain R3-111a-1.</title>
        <authorList>
            <consortium name="The Broad Institute Genome Sequencing Platform"/>
            <person name="Ma L.-J."/>
            <person name="Dead R."/>
            <person name="Young S."/>
            <person name="Zeng Q."/>
            <person name="Koehrsen M."/>
            <person name="Alvarado L."/>
            <person name="Berlin A."/>
            <person name="Chapman S.B."/>
            <person name="Chen Z."/>
            <person name="Freedman E."/>
            <person name="Gellesch M."/>
            <person name="Goldberg J."/>
            <person name="Griggs A."/>
            <person name="Gujja S."/>
            <person name="Heilman E.R."/>
            <person name="Heiman D."/>
            <person name="Hepburn T."/>
            <person name="Howarth C."/>
            <person name="Jen D."/>
            <person name="Larson L."/>
            <person name="Mehta T."/>
            <person name="Neiman D."/>
            <person name="Pearson M."/>
            <person name="Roberts A."/>
            <person name="Saif S."/>
            <person name="Shea T."/>
            <person name="Shenoy N."/>
            <person name="Sisk P."/>
            <person name="Stolte C."/>
            <person name="Sykes S."/>
            <person name="Walk T."/>
            <person name="White J."/>
            <person name="Yandava C."/>
            <person name="Haas B."/>
            <person name="Nusbaum C."/>
            <person name="Birren B."/>
        </authorList>
    </citation>
    <scope>NUCLEOTIDE SEQUENCE [LARGE SCALE GENOMIC DNA]</scope>
    <source>
        <strain evidence="4">R3-111a-1</strain>
    </source>
</reference>
<dbReference type="AlphaFoldDB" id="J3P5H8"/>
<organism evidence="2">
    <name type="scientific">Gaeumannomyces tritici (strain R3-111a-1)</name>
    <name type="common">Wheat and barley take-all root rot fungus</name>
    <name type="synonym">Gaeumannomyces graminis var. tritici</name>
    <dbReference type="NCBI Taxonomy" id="644352"/>
    <lineage>
        <taxon>Eukaryota</taxon>
        <taxon>Fungi</taxon>
        <taxon>Dikarya</taxon>
        <taxon>Ascomycota</taxon>
        <taxon>Pezizomycotina</taxon>
        <taxon>Sordariomycetes</taxon>
        <taxon>Sordariomycetidae</taxon>
        <taxon>Magnaporthales</taxon>
        <taxon>Magnaporthaceae</taxon>
        <taxon>Gaeumannomyces</taxon>
    </lineage>
</organism>
<dbReference type="EMBL" id="GL385398">
    <property type="protein sequence ID" value="EJT74929.1"/>
    <property type="molecule type" value="Genomic_DNA"/>
</dbReference>
<feature type="region of interest" description="Disordered" evidence="1">
    <location>
        <begin position="40"/>
        <end position="72"/>
    </location>
</feature>
<evidence type="ECO:0000256" key="1">
    <source>
        <dbReference type="SAM" id="MobiDB-lite"/>
    </source>
</evidence>
<dbReference type="RefSeq" id="XP_009224873.1">
    <property type="nucleotide sequence ID" value="XM_009226609.1"/>
</dbReference>
<evidence type="ECO:0000313" key="3">
    <source>
        <dbReference type="EnsemblFungi" id="EJT74929"/>
    </source>
</evidence>
<feature type="region of interest" description="Disordered" evidence="1">
    <location>
        <begin position="225"/>
        <end position="282"/>
    </location>
</feature>
<dbReference type="Proteomes" id="UP000006039">
    <property type="component" value="Unassembled WGS sequence"/>
</dbReference>
<accession>J3P5H8</accession>
<evidence type="ECO:0000313" key="4">
    <source>
        <dbReference type="Proteomes" id="UP000006039"/>
    </source>
</evidence>
<feature type="region of interest" description="Disordered" evidence="1">
    <location>
        <begin position="130"/>
        <end position="160"/>
    </location>
</feature>
<name>J3P5H8_GAET3</name>
<dbReference type="GeneID" id="20349225"/>